<dbReference type="PANTHER" id="PTHR21716:SF53">
    <property type="entry name" value="PERMEASE PERM-RELATED"/>
    <property type="match status" value="1"/>
</dbReference>
<evidence type="ECO:0000256" key="3">
    <source>
        <dbReference type="ARBA" id="ARBA00022448"/>
    </source>
</evidence>
<evidence type="ECO:0000256" key="4">
    <source>
        <dbReference type="ARBA" id="ARBA00022475"/>
    </source>
</evidence>
<evidence type="ECO:0000256" key="6">
    <source>
        <dbReference type="ARBA" id="ARBA00022989"/>
    </source>
</evidence>
<dbReference type="EMBL" id="CP036264">
    <property type="protein sequence ID" value="QEF99273.1"/>
    <property type="molecule type" value="Genomic_DNA"/>
</dbReference>
<comment type="subcellular location">
    <subcellularLocation>
        <location evidence="1">Cell membrane</location>
        <topology evidence="1">Multi-pass membrane protein</topology>
    </subcellularLocation>
</comment>
<evidence type="ECO:0000256" key="2">
    <source>
        <dbReference type="ARBA" id="ARBA00009773"/>
    </source>
</evidence>
<dbReference type="GO" id="GO:0005886">
    <property type="term" value="C:plasma membrane"/>
    <property type="evidence" value="ECO:0007669"/>
    <property type="project" value="UniProtKB-SubCell"/>
</dbReference>
<dbReference type="PANTHER" id="PTHR21716">
    <property type="entry name" value="TRANSMEMBRANE PROTEIN"/>
    <property type="match status" value="1"/>
</dbReference>
<feature type="transmembrane region" description="Helical" evidence="8">
    <location>
        <begin position="345"/>
        <end position="368"/>
    </location>
</feature>
<sequence>MAKPHSNLATLTAVAQWLAVVTAVATLYLAKDVFIPLALGILLSFLLSPLVNRLQRLGVPNVMAVVATALLAFAVLGGVFTLLGRELTNLVGELPQYKHELVHKARGVAGLTDGMGGSLDDLAEEVSEAIEEGSEAESESPPESRNVIQSWTDRLLPAQLAKPEKTHDGKTAKSPLYVTEVQGELPLATWATTAGTVLGPLATAGLVTVFALFILIHREDLRDRIIAVVSQGDYVTTTEILDEAAQRISRYLLAQTVINTGYGVVLTLGLTAIGTLMTVDGFPNAVLWGVMATCLRFVPYVGPTAAAIFPSVIALAVFPGYSVFLSVVALITVMELICNNIIEPWLYGTSTGISAIAVILAAVFWGWLWGPVGLLLSTPLTVCFVVLGRYVPRFGMLSTLLGEEVAIQPSMRIYQRLLAGDEYRAREILRTHVAEEGIANTADRVIVPALKRIRIDQDAERLADSDAERLFALAGGLIADLQNDLVPTDTQVSESEPTSHCETSQDQYPTVIGCTSHHFSETLLLNLLRVTGRECFNLHAIDDETLPLEVGQEIATAQPTVIVIFVLPPGGFAQGRYLCTSIREAGFNGPIIVACMGKFKNYDKLFVRFRKAGATSMTTSFSQTHNKIESLLQRRDRIASTQPAKPAVDHYSLTEKP</sequence>
<keyword evidence="6 8" id="KW-1133">Transmembrane helix</keyword>
<dbReference type="Proteomes" id="UP000321353">
    <property type="component" value="Chromosome"/>
</dbReference>
<dbReference type="KEGG" id="smam:Mal15_33350"/>
<name>A0A5B9MEM8_9BACT</name>
<dbReference type="InterPro" id="IPR002549">
    <property type="entry name" value="AI-2E-like"/>
</dbReference>
<keyword evidence="5 8" id="KW-0812">Transmembrane</keyword>
<gene>
    <name evidence="9" type="primary">tqsA_2</name>
    <name evidence="9" type="ORF">Mal15_33350</name>
</gene>
<evidence type="ECO:0000256" key="7">
    <source>
        <dbReference type="ARBA" id="ARBA00023136"/>
    </source>
</evidence>
<comment type="similarity">
    <text evidence="2">Belongs to the autoinducer-2 exporter (AI-2E) (TC 2.A.86) family.</text>
</comment>
<organism evidence="9 10">
    <name type="scientific">Stieleria maiorica</name>
    <dbReference type="NCBI Taxonomy" id="2795974"/>
    <lineage>
        <taxon>Bacteria</taxon>
        <taxon>Pseudomonadati</taxon>
        <taxon>Planctomycetota</taxon>
        <taxon>Planctomycetia</taxon>
        <taxon>Pirellulales</taxon>
        <taxon>Pirellulaceae</taxon>
        <taxon>Stieleria</taxon>
    </lineage>
</organism>
<dbReference type="RefSeq" id="WP_147868692.1">
    <property type="nucleotide sequence ID" value="NZ_CP036264.1"/>
</dbReference>
<feature type="transmembrane region" description="Helical" evidence="8">
    <location>
        <begin position="33"/>
        <end position="51"/>
    </location>
</feature>
<keyword evidence="4" id="KW-1003">Cell membrane</keyword>
<feature type="transmembrane region" description="Helical" evidence="8">
    <location>
        <begin position="257"/>
        <end position="279"/>
    </location>
</feature>
<keyword evidence="10" id="KW-1185">Reference proteome</keyword>
<proteinExistence type="inferred from homology"/>
<dbReference type="Pfam" id="PF01594">
    <property type="entry name" value="AI-2E_transport"/>
    <property type="match status" value="1"/>
</dbReference>
<feature type="transmembrane region" description="Helical" evidence="8">
    <location>
        <begin position="374"/>
        <end position="391"/>
    </location>
</feature>
<feature type="transmembrane region" description="Helical" evidence="8">
    <location>
        <begin position="307"/>
        <end position="333"/>
    </location>
</feature>
<evidence type="ECO:0000313" key="10">
    <source>
        <dbReference type="Proteomes" id="UP000321353"/>
    </source>
</evidence>
<feature type="transmembrane region" description="Helical" evidence="8">
    <location>
        <begin position="63"/>
        <end position="83"/>
    </location>
</feature>
<evidence type="ECO:0000313" key="9">
    <source>
        <dbReference type="EMBL" id="QEF99273.1"/>
    </source>
</evidence>
<evidence type="ECO:0000256" key="5">
    <source>
        <dbReference type="ARBA" id="ARBA00022692"/>
    </source>
</evidence>
<feature type="transmembrane region" description="Helical" evidence="8">
    <location>
        <begin position="197"/>
        <end position="216"/>
    </location>
</feature>
<evidence type="ECO:0000256" key="1">
    <source>
        <dbReference type="ARBA" id="ARBA00004651"/>
    </source>
</evidence>
<evidence type="ECO:0000256" key="8">
    <source>
        <dbReference type="SAM" id="Phobius"/>
    </source>
</evidence>
<keyword evidence="3" id="KW-0813">Transport</keyword>
<dbReference type="AlphaFoldDB" id="A0A5B9MEM8"/>
<protein>
    <submittedName>
        <fullName evidence="9">AI-2 transport protein TqsA</fullName>
    </submittedName>
</protein>
<accession>A0A5B9MEM8</accession>
<reference evidence="9 10" key="1">
    <citation type="submission" date="2019-02" db="EMBL/GenBank/DDBJ databases">
        <title>Planctomycetal bacteria perform biofilm scaping via a novel small molecule.</title>
        <authorList>
            <person name="Jeske O."/>
            <person name="Boedeker C."/>
            <person name="Wiegand S."/>
            <person name="Breitling P."/>
            <person name="Kallscheuer N."/>
            <person name="Jogler M."/>
            <person name="Rohde M."/>
            <person name="Petersen J."/>
            <person name="Medema M.H."/>
            <person name="Surup F."/>
            <person name="Jogler C."/>
        </authorList>
    </citation>
    <scope>NUCLEOTIDE SEQUENCE [LARGE SCALE GENOMIC DNA]</scope>
    <source>
        <strain evidence="9 10">Mal15</strain>
    </source>
</reference>
<keyword evidence="7 8" id="KW-0472">Membrane</keyword>